<gene>
    <name evidence="8" type="ORF">DPMN_034081</name>
</gene>
<dbReference type="EMBL" id="JAIWYP010000002">
    <property type="protein sequence ID" value="KAH3870890.1"/>
    <property type="molecule type" value="Genomic_DNA"/>
</dbReference>
<dbReference type="PROSITE" id="PS50287">
    <property type="entry name" value="SRCR_2"/>
    <property type="match status" value="4"/>
</dbReference>
<sequence>DSFKYSNKTFNKYMISGLVCTGYEETITECSANEWWNNTCFDAPLELECRPDTPTRLQGNDLTKGLVEVFFDGTWYTMCGFNFNFKEAAVVCKKLGYKIGTPDIQHSSRDALIYGMTCNGDETDISQCQFTLHPSECCTYPWTVRRCSSSSSDREYTQRAGVICSNNRVRLVSNVNTYQGRVEFQYFGVWGTVCNTNFNQNDARVICKLAGYDTLSNITIHTNANKYGPGSGNLIVEDLQCNGTETDIDECASYPWKENSAKTPCDSHNYDVGVNCRPLTPMRFVGGTNYSGRVEIEYKGVWGTICDNYFDENDAKVICRMKGLNTKSLAIRTNGFYGMGNESILLSNLNCRGDEPDISECSIGYQWGSSYCSHNNDVAVQCNTPVRVREGLTFYSGIVEVYINRGWQRVCKDNFTMGDAIAICNQAGKRDNYHGRVP</sequence>
<evidence type="ECO:0000256" key="1">
    <source>
        <dbReference type="ARBA" id="ARBA00022729"/>
    </source>
</evidence>
<feature type="domain" description="SRCR" evidence="7">
    <location>
        <begin position="169"/>
        <end position="277"/>
    </location>
</feature>
<keyword evidence="1" id="KW-0732">Signal</keyword>
<evidence type="ECO:0000256" key="6">
    <source>
        <dbReference type="PROSITE-ProRule" id="PRU00196"/>
    </source>
</evidence>
<dbReference type="FunFam" id="3.10.250.10:FF:000007">
    <property type="entry name" value="Soluble scavenger receptor cysteine-rich domain-containing protein SSC5D"/>
    <property type="match status" value="2"/>
</dbReference>
<dbReference type="SUPFAM" id="SSF56487">
    <property type="entry name" value="SRCR-like"/>
    <property type="match status" value="4"/>
</dbReference>
<keyword evidence="5" id="KW-0325">Glycoprotein</keyword>
<dbReference type="InterPro" id="IPR001190">
    <property type="entry name" value="SRCR"/>
</dbReference>
<evidence type="ECO:0000256" key="3">
    <source>
        <dbReference type="ARBA" id="ARBA00023157"/>
    </source>
</evidence>
<dbReference type="Proteomes" id="UP000828390">
    <property type="component" value="Unassembled WGS sequence"/>
</dbReference>
<reference evidence="8" key="1">
    <citation type="journal article" date="2019" name="bioRxiv">
        <title>The Genome of the Zebra Mussel, Dreissena polymorpha: A Resource for Invasive Species Research.</title>
        <authorList>
            <person name="McCartney M.A."/>
            <person name="Auch B."/>
            <person name="Kono T."/>
            <person name="Mallez S."/>
            <person name="Zhang Y."/>
            <person name="Obille A."/>
            <person name="Becker A."/>
            <person name="Abrahante J.E."/>
            <person name="Garbe J."/>
            <person name="Badalamenti J.P."/>
            <person name="Herman A."/>
            <person name="Mangelson H."/>
            <person name="Liachko I."/>
            <person name="Sullivan S."/>
            <person name="Sone E.D."/>
            <person name="Koren S."/>
            <person name="Silverstein K.A.T."/>
            <person name="Beckman K.B."/>
            <person name="Gohl D.M."/>
        </authorList>
    </citation>
    <scope>NUCLEOTIDE SEQUENCE</scope>
    <source>
        <strain evidence="8">Duluth1</strain>
        <tissue evidence="8">Whole animal</tissue>
    </source>
</reference>
<reference evidence="8" key="2">
    <citation type="submission" date="2020-11" db="EMBL/GenBank/DDBJ databases">
        <authorList>
            <person name="McCartney M.A."/>
            <person name="Auch B."/>
            <person name="Kono T."/>
            <person name="Mallez S."/>
            <person name="Becker A."/>
            <person name="Gohl D.M."/>
            <person name="Silverstein K.A.T."/>
            <person name="Koren S."/>
            <person name="Bechman K.B."/>
            <person name="Herman A."/>
            <person name="Abrahante J.E."/>
            <person name="Garbe J."/>
        </authorList>
    </citation>
    <scope>NUCLEOTIDE SEQUENCE</scope>
    <source>
        <strain evidence="8">Duluth1</strain>
        <tissue evidence="8">Whole animal</tissue>
    </source>
</reference>
<evidence type="ECO:0000313" key="9">
    <source>
        <dbReference type="Proteomes" id="UP000828390"/>
    </source>
</evidence>
<feature type="disulfide bond" evidence="6">
    <location>
        <begin position="351"/>
        <end position="361"/>
    </location>
</feature>
<dbReference type="PANTHER" id="PTHR19331:SF465">
    <property type="entry name" value="EGG PEPTIDE SPERACT RECEPTOR"/>
    <property type="match status" value="1"/>
</dbReference>
<dbReference type="PRINTS" id="PR00258">
    <property type="entry name" value="SPERACTRCPTR"/>
</dbReference>
<keyword evidence="3 6" id="KW-1015">Disulfide bond</keyword>
<comment type="caution">
    <text evidence="8">The sequence shown here is derived from an EMBL/GenBank/DDBJ whole genome shotgun (WGS) entry which is preliminary data.</text>
</comment>
<comment type="caution">
    <text evidence="6">Lacks conserved residue(s) required for the propagation of feature annotation.</text>
</comment>
<evidence type="ECO:0000256" key="2">
    <source>
        <dbReference type="ARBA" id="ARBA00022737"/>
    </source>
</evidence>
<feature type="disulfide bond" evidence="6">
    <location>
        <begin position="118"/>
        <end position="128"/>
    </location>
</feature>
<accession>A0A9D4M500</accession>
<keyword evidence="2" id="KW-0677">Repeat</keyword>
<evidence type="ECO:0000256" key="4">
    <source>
        <dbReference type="ARBA" id="ARBA00023170"/>
    </source>
</evidence>
<keyword evidence="9" id="KW-1185">Reference proteome</keyword>
<dbReference type="PROSITE" id="PS00420">
    <property type="entry name" value="SRCR_1"/>
    <property type="match status" value="1"/>
</dbReference>
<evidence type="ECO:0000259" key="7">
    <source>
        <dbReference type="PROSITE" id="PS50287"/>
    </source>
</evidence>
<name>A0A9D4M500_DREPO</name>
<dbReference type="Pfam" id="PF00530">
    <property type="entry name" value="SRCR"/>
    <property type="match status" value="3"/>
</dbReference>
<proteinExistence type="predicted"/>
<feature type="domain" description="SRCR" evidence="7">
    <location>
        <begin position="386"/>
        <end position="428"/>
    </location>
</feature>
<evidence type="ECO:0000313" key="8">
    <source>
        <dbReference type="EMBL" id="KAH3870890.1"/>
    </source>
</evidence>
<feature type="domain" description="SRCR" evidence="7">
    <location>
        <begin position="282"/>
        <end position="383"/>
    </location>
</feature>
<dbReference type="PANTHER" id="PTHR19331">
    <property type="entry name" value="SCAVENGER RECEPTOR DOMAIN-CONTAINING"/>
    <property type="match status" value="1"/>
</dbReference>
<dbReference type="AlphaFoldDB" id="A0A9D4M500"/>
<protein>
    <recommendedName>
        <fullName evidence="7">SRCR domain-containing protein</fullName>
    </recommendedName>
</protein>
<dbReference type="InterPro" id="IPR036772">
    <property type="entry name" value="SRCR-like_dom_sf"/>
</dbReference>
<feature type="disulfide bond" evidence="6">
    <location>
        <begin position="241"/>
        <end position="251"/>
    </location>
</feature>
<keyword evidence="4" id="KW-0675">Receptor</keyword>
<organism evidence="8 9">
    <name type="scientific">Dreissena polymorpha</name>
    <name type="common">Zebra mussel</name>
    <name type="synonym">Mytilus polymorpha</name>
    <dbReference type="NCBI Taxonomy" id="45954"/>
    <lineage>
        <taxon>Eukaryota</taxon>
        <taxon>Metazoa</taxon>
        <taxon>Spiralia</taxon>
        <taxon>Lophotrochozoa</taxon>
        <taxon>Mollusca</taxon>
        <taxon>Bivalvia</taxon>
        <taxon>Autobranchia</taxon>
        <taxon>Heteroconchia</taxon>
        <taxon>Euheterodonta</taxon>
        <taxon>Imparidentia</taxon>
        <taxon>Neoheterodontei</taxon>
        <taxon>Myida</taxon>
        <taxon>Dreissenoidea</taxon>
        <taxon>Dreissenidae</taxon>
        <taxon>Dreissena</taxon>
    </lineage>
</organism>
<dbReference type="SMART" id="SM00202">
    <property type="entry name" value="SR"/>
    <property type="match status" value="3"/>
</dbReference>
<dbReference type="Gene3D" id="3.10.250.10">
    <property type="entry name" value="SRCR-like domain"/>
    <property type="match status" value="4"/>
</dbReference>
<feature type="domain" description="SRCR" evidence="7">
    <location>
        <begin position="55"/>
        <end position="165"/>
    </location>
</feature>
<feature type="non-terminal residue" evidence="8">
    <location>
        <position position="1"/>
    </location>
</feature>
<dbReference type="GO" id="GO:0016020">
    <property type="term" value="C:membrane"/>
    <property type="evidence" value="ECO:0007669"/>
    <property type="project" value="InterPro"/>
</dbReference>
<evidence type="ECO:0000256" key="5">
    <source>
        <dbReference type="ARBA" id="ARBA00023180"/>
    </source>
</evidence>